<organism evidence="2">
    <name type="scientific">Phanerochaete carnosa</name>
    <dbReference type="NCBI Taxonomy" id="231932"/>
    <lineage>
        <taxon>Eukaryota</taxon>
        <taxon>Fungi</taxon>
        <taxon>Dikarya</taxon>
        <taxon>Basidiomycota</taxon>
        <taxon>Agaricomycotina</taxon>
        <taxon>Agaricomycetes</taxon>
        <taxon>Polyporales</taxon>
        <taxon>Phanerochaetaceae</taxon>
        <taxon>Phanerochaete</taxon>
    </lineage>
</organism>
<keyword evidence="1" id="KW-1133">Transmembrane helix</keyword>
<name>A0A895KWW1_9APHY</name>
<geneLocation type="mitochondrion" evidence="2"/>
<feature type="transmembrane region" description="Helical" evidence="1">
    <location>
        <begin position="229"/>
        <end position="248"/>
    </location>
</feature>
<sequence length="249" mass="27869">MVEGTTTTPTNASTTTTTIIQNDGSWGNAVRTIFIYGTGAFRLSVLKGGGTPGSRAFVIASTLAADSLSKVVNNTINVPSYVRSHSINWTAMWEDFNRGAVKVQVDSETLNQLSEASPNKFIGDESLRDLVQALISGMFDKFKFILEPMQVDYSNEVLANQIYDLSILLFILSILILGLIIVLLFNMFIYINMSKIIDFFDNKFIRWYLVLNKKFITIEIFILGSTILYFMYTLSIGILFIATHPIIIN</sequence>
<dbReference type="RefSeq" id="YP_010170416.1">
    <property type="nucleotide sequence ID" value="NC_057606.1"/>
</dbReference>
<protein>
    <submittedName>
        <fullName evidence="2">Uncharacterized protein</fullName>
    </submittedName>
</protein>
<keyword evidence="2" id="KW-0496">Mitochondrion</keyword>
<keyword evidence="1" id="KW-0812">Transmembrane</keyword>
<reference evidence="2" key="1">
    <citation type="journal article" date="2020" name="Int. J. Biol. Macromol.">
        <title>The 206 kbp mitochondrial genome of Phanerochaete carnosa reveals dynamics of introns, accumulation of repeat sequences and plasmid-derived genes.</title>
        <authorList>
            <person name="Wang X."/>
            <person name="Song A."/>
            <person name="Wang F."/>
            <person name="Chen M."/>
            <person name="Li X."/>
            <person name="Li Q."/>
            <person name="Liu N."/>
        </authorList>
    </citation>
    <scope>NUCLEOTIDE SEQUENCE</scope>
</reference>
<dbReference type="EMBL" id="MT090080">
    <property type="protein sequence ID" value="QRZ60398.1"/>
    <property type="molecule type" value="Genomic_DNA"/>
</dbReference>
<feature type="transmembrane region" description="Helical" evidence="1">
    <location>
        <begin position="167"/>
        <end position="192"/>
    </location>
</feature>
<proteinExistence type="predicted"/>
<gene>
    <name evidence="2" type="primary">orf249</name>
</gene>
<dbReference type="AlphaFoldDB" id="A0A895KWW1"/>
<accession>A0A895KWW1</accession>
<keyword evidence="1" id="KW-0472">Membrane</keyword>
<dbReference type="GeneID" id="67278542"/>
<evidence type="ECO:0000256" key="1">
    <source>
        <dbReference type="SAM" id="Phobius"/>
    </source>
</evidence>
<evidence type="ECO:0000313" key="2">
    <source>
        <dbReference type="EMBL" id="QRZ60398.1"/>
    </source>
</evidence>